<dbReference type="STRING" id="933852.A0A0C3ADF1"/>
<dbReference type="PROSITE" id="PS50011">
    <property type="entry name" value="PROTEIN_KINASE_DOM"/>
    <property type="match status" value="1"/>
</dbReference>
<dbReference type="InterPro" id="IPR051681">
    <property type="entry name" value="Ser/Thr_Kinases-Pseudokinases"/>
</dbReference>
<feature type="non-terminal residue" evidence="2">
    <location>
        <position position="1"/>
    </location>
</feature>
<dbReference type="InterPro" id="IPR000719">
    <property type="entry name" value="Prot_kinase_dom"/>
</dbReference>
<proteinExistence type="predicted"/>
<evidence type="ECO:0000313" key="3">
    <source>
        <dbReference type="Proteomes" id="UP000054097"/>
    </source>
</evidence>
<dbReference type="InterPro" id="IPR008271">
    <property type="entry name" value="Ser/Thr_kinase_AS"/>
</dbReference>
<reference evidence="2 3" key="1">
    <citation type="submission" date="2014-04" db="EMBL/GenBank/DDBJ databases">
        <authorList>
            <consortium name="DOE Joint Genome Institute"/>
            <person name="Kuo A."/>
            <person name="Zuccaro A."/>
            <person name="Kohler A."/>
            <person name="Nagy L.G."/>
            <person name="Floudas D."/>
            <person name="Copeland A."/>
            <person name="Barry K.W."/>
            <person name="Cichocki N."/>
            <person name="Veneault-Fourrey C."/>
            <person name="LaButti K."/>
            <person name="Lindquist E.A."/>
            <person name="Lipzen A."/>
            <person name="Lundell T."/>
            <person name="Morin E."/>
            <person name="Murat C."/>
            <person name="Sun H."/>
            <person name="Tunlid A."/>
            <person name="Henrissat B."/>
            <person name="Grigoriev I.V."/>
            <person name="Hibbett D.S."/>
            <person name="Martin F."/>
            <person name="Nordberg H.P."/>
            <person name="Cantor M.N."/>
            <person name="Hua S.X."/>
        </authorList>
    </citation>
    <scope>NUCLEOTIDE SEQUENCE [LARGE SCALE GENOMIC DNA]</scope>
    <source>
        <strain evidence="2 3">MAFF 305830</strain>
    </source>
</reference>
<keyword evidence="3" id="KW-1185">Reference proteome</keyword>
<dbReference type="PANTHER" id="PTHR44329">
    <property type="entry name" value="SERINE/THREONINE-PROTEIN KINASE TNNI3K-RELATED"/>
    <property type="match status" value="1"/>
</dbReference>
<dbReference type="CDD" id="cd00180">
    <property type="entry name" value="PKc"/>
    <property type="match status" value="1"/>
</dbReference>
<evidence type="ECO:0000259" key="1">
    <source>
        <dbReference type="PROSITE" id="PS50011"/>
    </source>
</evidence>
<reference evidence="3" key="2">
    <citation type="submission" date="2015-01" db="EMBL/GenBank/DDBJ databases">
        <title>Evolutionary Origins and Diversification of the Mycorrhizal Mutualists.</title>
        <authorList>
            <consortium name="DOE Joint Genome Institute"/>
            <consortium name="Mycorrhizal Genomics Consortium"/>
            <person name="Kohler A."/>
            <person name="Kuo A."/>
            <person name="Nagy L.G."/>
            <person name="Floudas D."/>
            <person name="Copeland A."/>
            <person name="Barry K.W."/>
            <person name="Cichocki N."/>
            <person name="Veneault-Fourrey C."/>
            <person name="LaButti K."/>
            <person name="Lindquist E.A."/>
            <person name="Lipzen A."/>
            <person name="Lundell T."/>
            <person name="Morin E."/>
            <person name="Murat C."/>
            <person name="Riley R."/>
            <person name="Ohm R."/>
            <person name="Sun H."/>
            <person name="Tunlid A."/>
            <person name="Henrissat B."/>
            <person name="Grigoriev I.V."/>
            <person name="Hibbett D.S."/>
            <person name="Martin F."/>
        </authorList>
    </citation>
    <scope>NUCLEOTIDE SEQUENCE [LARGE SCALE GENOMIC DNA]</scope>
    <source>
        <strain evidence="3">MAFF 305830</strain>
    </source>
</reference>
<name>A0A0C3ADF1_SERVB</name>
<accession>A0A0C3ADF1</accession>
<dbReference type="AlphaFoldDB" id="A0A0C3ADF1"/>
<dbReference type="Pfam" id="PF00069">
    <property type="entry name" value="Pkinase"/>
    <property type="match status" value="1"/>
</dbReference>
<protein>
    <recommendedName>
        <fullName evidence="1">Protein kinase domain-containing protein</fullName>
    </recommendedName>
</protein>
<evidence type="ECO:0000313" key="2">
    <source>
        <dbReference type="EMBL" id="KIM22655.1"/>
    </source>
</evidence>
<dbReference type="PROSITE" id="PS00108">
    <property type="entry name" value="PROTEIN_KINASE_ST"/>
    <property type="match status" value="1"/>
</dbReference>
<dbReference type="SUPFAM" id="SSF56112">
    <property type="entry name" value="Protein kinase-like (PK-like)"/>
    <property type="match status" value="1"/>
</dbReference>
<dbReference type="GO" id="GO:0005524">
    <property type="term" value="F:ATP binding"/>
    <property type="evidence" value="ECO:0007669"/>
    <property type="project" value="InterPro"/>
</dbReference>
<dbReference type="Gene3D" id="1.10.510.10">
    <property type="entry name" value="Transferase(Phosphotransferase) domain 1"/>
    <property type="match status" value="1"/>
</dbReference>
<dbReference type="SMART" id="SM00220">
    <property type="entry name" value="S_TKc"/>
    <property type="match status" value="1"/>
</dbReference>
<dbReference type="GO" id="GO:0004674">
    <property type="term" value="F:protein serine/threonine kinase activity"/>
    <property type="evidence" value="ECO:0007669"/>
    <property type="project" value="TreeGrafter"/>
</dbReference>
<sequence>KSKRERLVWASLDHSNILPLYGYAEEEDRFGFFGSLISPWYEHGDATTFLREFDKQIDPNTRIRLWEEVVAGVHYLHSQIPSIVHGDLKPENILIDDGGHARLSDFGLVRLFSDQDEDTEGINTTSPHTGTTRYLAYELVAGDEVLLPTMASDMYALGCVGLVFILRQLPYGNRKCSLIERDILDQIPPARRPAHGDSTLTDQDHVVWDLLERCWNLDPSARLTSQQLADYLAGRSNVFLVGRGG</sequence>
<gene>
    <name evidence="2" type="ORF">M408DRAFT_78831</name>
</gene>
<dbReference type="HOGENOM" id="CLU_000288_7_18_1"/>
<dbReference type="InterPro" id="IPR011009">
    <property type="entry name" value="Kinase-like_dom_sf"/>
</dbReference>
<dbReference type="PANTHER" id="PTHR44329:SF214">
    <property type="entry name" value="PROTEIN KINASE DOMAIN-CONTAINING PROTEIN"/>
    <property type="match status" value="1"/>
</dbReference>
<dbReference type="EMBL" id="KN824351">
    <property type="protein sequence ID" value="KIM22655.1"/>
    <property type="molecule type" value="Genomic_DNA"/>
</dbReference>
<feature type="domain" description="Protein kinase" evidence="1">
    <location>
        <begin position="1"/>
        <end position="240"/>
    </location>
</feature>
<dbReference type="Proteomes" id="UP000054097">
    <property type="component" value="Unassembled WGS sequence"/>
</dbReference>
<organism evidence="2 3">
    <name type="scientific">Serendipita vermifera MAFF 305830</name>
    <dbReference type="NCBI Taxonomy" id="933852"/>
    <lineage>
        <taxon>Eukaryota</taxon>
        <taxon>Fungi</taxon>
        <taxon>Dikarya</taxon>
        <taxon>Basidiomycota</taxon>
        <taxon>Agaricomycotina</taxon>
        <taxon>Agaricomycetes</taxon>
        <taxon>Sebacinales</taxon>
        <taxon>Serendipitaceae</taxon>
        <taxon>Serendipita</taxon>
    </lineage>
</organism>
<dbReference type="OrthoDB" id="3248549at2759"/>